<dbReference type="GO" id="GO:0005886">
    <property type="term" value="C:plasma membrane"/>
    <property type="evidence" value="ECO:0007669"/>
    <property type="project" value="TreeGrafter"/>
</dbReference>
<dbReference type="OrthoDB" id="534912at2759"/>
<evidence type="ECO:0000256" key="2">
    <source>
        <dbReference type="ARBA" id="ARBA00022692"/>
    </source>
</evidence>
<organism evidence="6">
    <name type="scientific">Cyprideis torosa</name>
    <dbReference type="NCBI Taxonomy" id="163714"/>
    <lineage>
        <taxon>Eukaryota</taxon>
        <taxon>Metazoa</taxon>
        <taxon>Ecdysozoa</taxon>
        <taxon>Arthropoda</taxon>
        <taxon>Crustacea</taxon>
        <taxon>Oligostraca</taxon>
        <taxon>Ostracoda</taxon>
        <taxon>Podocopa</taxon>
        <taxon>Podocopida</taxon>
        <taxon>Cytherocopina</taxon>
        <taxon>Cytheroidea</taxon>
        <taxon>Cytherideidae</taxon>
        <taxon>Cyprideis</taxon>
    </lineage>
</organism>
<dbReference type="Pfam" id="PF00909">
    <property type="entry name" value="Ammonium_transp"/>
    <property type="match status" value="2"/>
</dbReference>
<feature type="domain" description="Ammonium transporter AmtB-like" evidence="5">
    <location>
        <begin position="254"/>
        <end position="294"/>
    </location>
</feature>
<sequence>MTSTTLWTTTVSPLNPDDVLNIDLNFNSDFDFNSLNWEDVTWILTSCFLILTMKTETSVETSGSMYSIFVFELSLATISTTIITGAIAERASTAVWCIYAFLSTFVYAFPACWMWGSQGFLRQRGAVDVGGGLVVQTVGATQALVYCLLLGRRNREKSSVPRSIPDPNNALVGYFMLLWGFLGLTSGSAFGVRGTKWHLVAKAATTTILSAMVGFSWGLVLSHIVTRVRTGKGRYFVRDMMQGSLGAVVAITAVLVLAAGKLFSHIGLDDPCSVVAVHGVGGIWGTIAVGFFSRVTKKFVGLRVSEEVENDGLDKHTHGIVPNVENWEFKIANFPIVVRENSGSAPSTTSDNEPSETHQLSFWKDRQEWAGSTSVSSVAGLIQDHEDVIKLKQSIIPMIAGQDGYMYVLSSCDLYQVNLQNEILSRDLFVSDGLGVLFSITKASVPVLQMVQIFRIWHLLPRITRLYWKYQFLLFLRQSDNNLNNKSSSNIKSFNIPSSNIILSFQSSA</sequence>
<evidence type="ECO:0000256" key="3">
    <source>
        <dbReference type="ARBA" id="ARBA00022989"/>
    </source>
</evidence>
<accession>A0A7R8WI70</accession>
<evidence type="ECO:0000256" key="4">
    <source>
        <dbReference type="ARBA" id="ARBA00023136"/>
    </source>
</evidence>
<gene>
    <name evidence="6" type="ORF">CTOB1V02_LOCUS9192</name>
</gene>
<dbReference type="EMBL" id="OB663412">
    <property type="protein sequence ID" value="CAD7231344.1"/>
    <property type="molecule type" value="Genomic_DNA"/>
</dbReference>
<evidence type="ECO:0000259" key="5">
    <source>
        <dbReference type="Pfam" id="PF00909"/>
    </source>
</evidence>
<dbReference type="GO" id="GO:0008519">
    <property type="term" value="F:ammonium channel activity"/>
    <property type="evidence" value="ECO:0007669"/>
    <property type="project" value="InterPro"/>
</dbReference>
<dbReference type="SUPFAM" id="SSF111352">
    <property type="entry name" value="Ammonium transporter"/>
    <property type="match status" value="1"/>
</dbReference>
<reference evidence="6" key="1">
    <citation type="submission" date="2020-11" db="EMBL/GenBank/DDBJ databases">
        <authorList>
            <person name="Tran Van P."/>
        </authorList>
    </citation>
    <scope>NUCLEOTIDE SEQUENCE</scope>
</reference>
<evidence type="ECO:0000256" key="1">
    <source>
        <dbReference type="ARBA" id="ARBA00004141"/>
    </source>
</evidence>
<comment type="subcellular location">
    <subcellularLocation>
        <location evidence="1">Membrane</location>
        <topology evidence="1">Multi-pass membrane protein</topology>
    </subcellularLocation>
</comment>
<dbReference type="GO" id="GO:0097272">
    <property type="term" value="P:ammonium homeostasis"/>
    <property type="evidence" value="ECO:0007669"/>
    <property type="project" value="TreeGrafter"/>
</dbReference>
<proteinExistence type="predicted"/>
<dbReference type="Gene3D" id="1.10.3430.10">
    <property type="entry name" value="Ammonium transporter AmtB like domains"/>
    <property type="match status" value="1"/>
</dbReference>
<dbReference type="PANTHER" id="PTHR11730:SF58">
    <property type="entry name" value="AMMONIUM TRANSPORTER"/>
    <property type="match status" value="1"/>
</dbReference>
<keyword evidence="3" id="KW-1133">Transmembrane helix</keyword>
<dbReference type="PANTHER" id="PTHR11730">
    <property type="entry name" value="AMMONIUM TRANSPORTER"/>
    <property type="match status" value="1"/>
</dbReference>
<dbReference type="InterPro" id="IPR029020">
    <property type="entry name" value="Ammonium/urea_transptr"/>
</dbReference>
<protein>
    <recommendedName>
        <fullName evidence="5">Ammonium transporter AmtB-like domain-containing protein</fullName>
    </recommendedName>
</protein>
<dbReference type="AlphaFoldDB" id="A0A7R8WI70"/>
<keyword evidence="2" id="KW-0812">Transmembrane</keyword>
<feature type="domain" description="Ammonium transporter AmtB-like" evidence="5">
    <location>
        <begin position="54"/>
        <end position="253"/>
    </location>
</feature>
<keyword evidence="4" id="KW-0472">Membrane</keyword>
<name>A0A7R8WI70_9CRUS</name>
<evidence type="ECO:0000313" key="6">
    <source>
        <dbReference type="EMBL" id="CAD7231344.1"/>
    </source>
</evidence>
<dbReference type="InterPro" id="IPR024041">
    <property type="entry name" value="NH4_transpt_AmtB-like_dom"/>
</dbReference>